<sequence>MAMELSDFGGLLVTLRPDLHRLQANGEASGQRKSSSSHVSEGGQRKTNEDNSFLSGRPSTKCPSMKRTKLEKETQ</sequence>
<feature type="region of interest" description="Disordered" evidence="1">
    <location>
        <begin position="22"/>
        <end position="75"/>
    </location>
</feature>
<evidence type="ECO:0000256" key="1">
    <source>
        <dbReference type="SAM" id="MobiDB-lite"/>
    </source>
</evidence>
<name>A0A8X6T897_NEPPI</name>
<dbReference type="EMBL" id="BMAW01052784">
    <property type="protein sequence ID" value="GFS87449.1"/>
    <property type="molecule type" value="Genomic_DNA"/>
</dbReference>
<gene>
    <name evidence="2" type="ORF">NPIL_684231</name>
</gene>
<dbReference type="AlphaFoldDB" id="A0A8X6T897"/>
<keyword evidence="3" id="KW-1185">Reference proteome</keyword>
<dbReference type="Proteomes" id="UP000887013">
    <property type="component" value="Unassembled WGS sequence"/>
</dbReference>
<accession>A0A8X6T897</accession>
<comment type="caution">
    <text evidence="2">The sequence shown here is derived from an EMBL/GenBank/DDBJ whole genome shotgun (WGS) entry which is preliminary data.</text>
</comment>
<feature type="compositionally biased region" description="Polar residues" evidence="1">
    <location>
        <begin position="50"/>
        <end position="62"/>
    </location>
</feature>
<evidence type="ECO:0000313" key="3">
    <source>
        <dbReference type="Proteomes" id="UP000887013"/>
    </source>
</evidence>
<reference evidence="2" key="1">
    <citation type="submission" date="2020-08" db="EMBL/GenBank/DDBJ databases">
        <title>Multicomponent nature underlies the extraordinary mechanical properties of spider dragline silk.</title>
        <authorList>
            <person name="Kono N."/>
            <person name="Nakamura H."/>
            <person name="Mori M."/>
            <person name="Yoshida Y."/>
            <person name="Ohtoshi R."/>
            <person name="Malay A.D."/>
            <person name="Moran D.A.P."/>
            <person name="Tomita M."/>
            <person name="Numata K."/>
            <person name="Arakawa K."/>
        </authorList>
    </citation>
    <scope>NUCLEOTIDE SEQUENCE</scope>
</reference>
<feature type="compositionally biased region" description="Polar residues" evidence="1">
    <location>
        <begin position="26"/>
        <end position="39"/>
    </location>
</feature>
<proteinExistence type="predicted"/>
<evidence type="ECO:0000313" key="2">
    <source>
        <dbReference type="EMBL" id="GFS87449.1"/>
    </source>
</evidence>
<organism evidence="2 3">
    <name type="scientific">Nephila pilipes</name>
    <name type="common">Giant wood spider</name>
    <name type="synonym">Nephila maculata</name>
    <dbReference type="NCBI Taxonomy" id="299642"/>
    <lineage>
        <taxon>Eukaryota</taxon>
        <taxon>Metazoa</taxon>
        <taxon>Ecdysozoa</taxon>
        <taxon>Arthropoda</taxon>
        <taxon>Chelicerata</taxon>
        <taxon>Arachnida</taxon>
        <taxon>Araneae</taxon>
        <taxon>Araneomorphae</taxon>
        <taxon>Entelegynae</taxon>
        <taxon>Araneoidea</taxon>
        <taxon>Nephilidae</taxon>
        <taxon>Nephila</taxon>
    </lineage>
</organism>
<protein>
    <submittedName>
        <fullName evidence="2">Uncharacterized protein</fullName>
    </submittedName>
</protein>